<feature type="compositionally biased region" description="Basic residues" evidence="1">
    <location>
        <begin position="1"/>
        <end position="14"/>
    </location>
</feature>
<evidence type="ECO:0000313" key="3">
    <source>
        <dbReference type="Proteomes" id="UP000007842"/>
    </source>
</evidence>
<reference evidence="3" key="1">
    <citation type="submission" date="2011-12" db="EMBL/GenBank/DDBJ databases">
        <title>Complete genome sequence of Streptomyces cattleya strain DSM 46488.</title>
        <authorList>
            <person name="Ou H.-Y."/>
            <person name="Li P."/>
            <person name="Zhao C."/>
            <person name="O'Hagan D."/>
            <person name="Deng Z."/>
        </authorList>
    </citation>
    <scope>NUCLEOTIDE SEQUENCE [LARGE SCALE GENOMIC DNA]</scope>
    <source>
        <strain evidence="3">ATCC 35852 / DSM 46488 / JCM 4925 / NBRC 14057 / NRRL 8057</strain>
    </source>
</reference>
<accession>F8JXC8</accession>
<dbReference type="Pfam" id="PF04860">
    <property type="entry name" value="Phage_portal"/>
    <property type="match status" value="1"/>
</dbReference>
<organism evidence="2 3">
    <name type="scientific">Streptantibioticus cattleyicolor (strain ATCC 35852 / DSM 46488 / JCM 4925 / NBRC 14057 / NRRL 8057)</name>
    <name type="common">Streptomyces cattleya</name>
    <dbReference type="NCBI Taxonomy" id="1003195"/>
    <lineage>
        <taxon>Bacteria</taxon>
        <taxon>Bacillati</taxon>
        <taxon>Actinomycetota</taxon>
        <taxon>Actinomycetes</taxon>
        <taxon>Kitasatosporales</taxon>
        <taxon>Streptomycetaceae</taxon>
        <taxon>Streptantibioticus</taxon>
    </lineage>
</organism>
<evidence type="ECO:0000313" key="2">
    <source>
        <dbReference type="EMBL" id="AEW94604.1"/>
    </source>
</evidence>
<accession>G8WPA2</accession>
<proteinExistence type="predicted"/>
<dbReference type="PATRIC" id="fig|1003195.11.peg.3764"/>
<dbReference type="AlphaFoldDB" id="F8JXC8"/>
<feature type="compositionally biased region" description="Low complexity" evidence="1">
    <location>
        <begin position="398"/>
        <end position="410"/>
    </location>
</feature>
<dbReference type="RefSeq" id="WP_014142996.1">
    <property type="nucleotide sequence ID" value="NC_016111.1"/>
</dbReference>
<evidence type="ECO:0000256" key="1">
    <source>
        <dbReference type="SAM" id="MobiDB-lite"/>
    </source>
</evidence>
<dbReference type="KEGG" id="sct:SCAT_2250"/>
<dbReference type="KEGG" id="scy:SCATT_22330"/>
<dbReference type="Proteomes" id="UP000007842">
    <property type="component" value="Chromosome"/>
</dbReference>
<name>F8JXC8_STREN</name>
<dbReference type="NCBIfam" id="TIGR01537">
    <property type="entry name" value="portal_HK97"/>
    <property type="match status" value="1"/>
</dbReference>
<feature type="region of interest" description="Disordered" evidence="1">
    <location>
        <begin position="386"/>
        <end position="426"/>
    </location>
</feature>
<dbReference type="EMBL" id="CP003219">
    <property type="protein sequence ID" value="AEW94604.1"/>
    <property type="molecule type" value="Genomic_DNA"/>
</dbReference>
<dbReference type="OrthoDB" id="9765386at2"/>
<gene>
    <name evidence="2" type="ordered locus">SCATT_22330</name>
</gene>
<keyword evidence="3" id="KW-1185">Reference proteome</keyword>
<dbReference type="InterPro" id="IPR006944">
    <property type="entry name" value="Phage/GTA_portal"/>
</dbReference>
<dbReference type="Gene3D" id="3.40.140.120">
    <property type="match status" value="1"/>
</dbReference>
<dbReference type="InterPro" id="IPR006427">
    <property type="entry name" value="Portal_HK97"/>
</dbReference>
<feature type="region of interest" description="Disordered" evidence="1">
    <location>
        <begin position="1"/>
        <end position="24"/>
    </location>
</feature>
<sequence length="426" mass="46020">MSLLRRAMRPRRPEKRFYAPSSSAGDPWAIPSNGSLAAYTPAGVPVTEDTAMQLLAVAACVRILSNVVANLPFDAVRMQGPLRKTLEPPPTIIADPFGGANNSAYPTKRVGFNQLMVSLLLRGNGYGLVLDRDYLGRPTRLMVLHPDRVRCTWDPEGSGQRVYQINRQRVDAEDIVHLMGMSYPESATGMSVLTYARNAIALGLAAEEFGSRFFGQGAHMTGIVQVPGDLDKERARQLKESFTASHAGLQNSHTVGILSGGAEWRPISVSPEDAQFLGTRQAQNLDVAMLFGVPPHMLGQVDRTTSWGTGIEQQSLGFLRYTVSDWTGCFEDAWSAMLPRPQVARFNVDALLRTDTAGRYAVYTQARTAGVMTKNEIRALENLAPVEGGDDLDAPLNSATTTSTSGDAADPGAHSAKSDAESGQEP</sequence>
<protein>
    <submittedName>
        <fullName evidence="2">Gp13</fullName>
    </submittedName>
</protein>
<dbReference type="STRING" id="1003195.SCATT_22330"/>
<dbReference type="eggNOG" id="COG4695">
    <property type="taxonomic scope" value="Bacteria"/>
</dbReference>
<dbReference type="HOGENOM" id="CLU_033789_0_1_11"/>
<dbReference type="Gene3D" id="3.30.1120.70">
    <property type="match status" value="1"/>
</dbReference>
<dbReference type="Gene3D" id="1.20.1270.210">
    <property type="match status" value="1"/>
</dbReference>